<dbReference type="GO" id="GO:0019236">
    <property type="term" value="P:response to pheromone"/>
    <property type="evidence" value="ECO:0007669"/>
    <property type="project" value="UniProtKB-KW"/>
</dbReference>
<evidence type="ECO:0000256" key="9">
    <source>
        <dbReference type="ARBA" id="ARBA00023170"/>
    </source>
</evidence>
<keyword evidence="9 11" id="KW-0675">Receptor</keyword>
<feature type="transmembrane region" description="Helical" evidence="11">
    <location>
        <begin position="216"/>
        <end position="239"/>
    </location>
</feature>
<reference evidence="12" key="1">
    <citation type="submission" date="2025-08" db="UniProtKB">
        <authorList>
            <consortium name="Ensembl"/>
        </authorList>
    </citation>
    <scope>IDENTIFICATION</scope>
    <source>
        <strain evidence="12">Glennie</strain>
    </source>
</reference>
<evidence type="ECO:0000313" key="13">
    <source>
        <dbReference type="Proteomes" id="UP000002279"/>
    </source>
</evidence>
<keyword evidence="4 11" id="KW-0589">Pheromone response</keyword>
<keyword evidence="7 11" id="KW-0297">G-protein coupled receptor</keyword>
<comment type="caution">
    <text evidence="11">Lacks conserved residue(s) required for the propagation of feature annotation.</text>
</comment>
<keyword evidence="5 11" id="KW-0812">Transmembrane</keyword>
<dbReference type="Bgee" id="ENSOANG00000001824">
    <property type="expression patterns" value="Expressed in testis and 1 other cell type or tissue"/>
</dbReference>
<dbReference type="GO" id="GO:0005886">
    <property type="term" value="C:plasma membrane"/>
    <property type="evidence" value="ECO:0000318"/>
    <property type="project" value="GO_Central"/>
</dbReference>
<dbReference type="InParanoid" id="F7G672"/>
<evidence type="ECO:0000256" key="3">
    <source>
        <dbReference type="ARBA" id="ARBA00022475"/>
    </source>
</evidence>
<dbReference type="AlphaFoldDB" id="F7G672"/>
<feature type="transmembrane region" description="Helical" evidence="11">
    <location>
        <begin position="254"/>
        <end position="271"/>
    </location>
</feature>
<evidence type="ECO:0000256" key="6">
    <source>
        <dbReference type="ARBA" id="ARBA00022989"/>
    </source>
</evidence>
<feature type="transmembrane region" description="Helical" evidence="11">
    <location>
        <begin position="123"/>
        <end position="147"/>
    </location>
</feature>
<organism evidence="12 13">
    <name type="scientific">Ornithorhynchus anatinus</name>
    <name type="common">Duckbill platypus</name>
    <dbReference type="NCBI Taxonomy" id="9258"/>
    <lineage>
        <taxon>Eukaryota</taxon>
        <taxon>Metazoa</taxon>
        <taxon>Chordata</taxon>
        <taxon>Craniata</taxon>
        <taxon>Vertebrata</taxon>
        <taxon>Euteleostomi</taxon>
        <taxon>Mammalia</taxon>
        <taxon>Monotremata</taxon>
        <taxon>Ornithorhynchidae</taxon>
        <taxon>Ornithorhynchus</taxon>
    </lineage>
</organism>
<dbReference type="HOGENOM" id="CLU_058641_4_0_1"/>
<evidence type="ECO:0000256" key="10">
    <source>
        <dbReference type="ARBA" id="ARBA00023224"/>
    </source>
</evidence>
<evidence type="ECO:0000256" key="2">
    <source>
        <dbReference type="ARBA" id="ARBA00010663"/>
    </source>
</evidence>
<evidence type="ECO:0000256" key="7">
    <source>
        <dbReference type="ARBA" id="ARBA00023040"/>
    </source>
</evidence>
<keyword evidence="3 11" id="KW-1003">Cell membrane</keyword>
<keyword evidence="13" id="KW-1185">Reference proteome</keyword>
<dbReference type="Proteomes" id="UP000002279">
    <property type="component" value="Unplaced"/>
</dbReference>
<proteinExistence type="inferred from homology"/>
<evidence type="ECO:0000256" key="5">
    <source>
        <dbReference type="ARBA" id="ARBA00022692"/>
    </source>
</evidence>
<dbReference type="InterPro" id="IPR004072">
    <property type="entry name" value="Vmron_rcpt_1"/>
</dbReference>
<evidence type="ECO:0000256" key="11">
    <source>
        <dbReference type="RuleBase" id="RU364061"/>
    </source>
</evidence>
<comment type="similarity">
    <text evidence="2 11">Belongs to the G-protein coupled receptor 1 family.</text>
</comment>
<evidence type="ECO:0000313" key="12">
    <source>
        <dbReference type="Ensembl" id="ENSOANP00000002894.2"/>
    </source>
</evidence>
<reference evidence="12" key="2">
    <citation type="submission" date="2025-09" db="UniProtKB">
        <authorList>
            <consortium name="Ensembl"/>
        </authorList>
    </citation>
    <scope>IDENTIFICATION</scope>
    <source>
        <strain evidence="12">Glennie</strain>
    </source>
</reference>
<dbReference type="FunFam" id="1.20.1070.10:FF:000538">
    <property type="entry name" value="Vomeronasal type-1 receptor"/>
    <property type="match status" value="1"/>
</dbReference>
<name>F7G672_ORNAN</name>
<dbReference type="Pfam" id="PF03402">
    <property type="entry name" value="V1R"/>
    <property type="match status" value="1"/>
</dbReference>
<evidence type="ECO:0000256" key="1">
    <source>
        <dbReference type="ARBA" id="ARBA00004651"/>
    </source>
</evidence>
<evidence type="ECO:0000256" key="8">
    <source>
        <dbReference type="ARBA" id="ARBA00023136"/>
    </source>
</evidence>
<evidence type="ECO:0000256" key="4">
    <source>
        <dbReference type="ARBA" id="ARBA00022507"/>
    </source>
</evidence>
<dbReference type="Ensembl" id="ENSOANT00000002895.2">
    <property type="protein sequence ID" value="ENSOANP00000002894.2"/>
    <property type="gene ID" value="ENSOANG00000001824.3"/>
</dbReference>
<sequence>RDSRGLGSGKILVPGWSSHRHLLLLTIHTVSTRHWSNSSDLIYAHLLLTNNLILLTRNIPGIVFILGLWNFLDGVGCKLLIYVHRVARSLAICTICLLSVFQVITISPSTSQWAGIKAKLPKCIIPCFLSFWALSLLIDVSAPIYIIGPQNSTRDQYTFILKHCSLVNISAETLLINTCVIFFKDLIFMGHHRWVRHFHGSGCSPRAITEMQVAKCVIVLMALYLLLYGLETFMLTAFLNMRNKSLWVTTNIDLSIPFSVISLFLVIHSNWRMRTCGKRKSHS</sequence>
<feature type="transmembrane region" description="Helical" evidence="11">
    <location>
        <begin position="89"/>
        <end position="111"/>
    </location>
</feature>
<comment type="subcellular location">
    <subcellularLocation>
        <location evidence="1 11">Cell membrane</location>
        <topology evidence="1 11">Multi-pass membrane protein</topology>
    </subcellularLocation>
</comment>
<dbReference type="GO" id="GO:0005550">
    <property type="term" value="F:pheromone binding"/>
    <property type="evidence" value="ECO:0000318"/>
    <property type="project" value="GO_Central"/>
</dbReference>
<dbReference type="GeneTree" id="ENSGT01030000234553"/>
<protein>
    <recommendedName>
        <fullName evidence="11">Vomeronasal type-1 receptor</fullName>
    </recommendedName>
</protein>
<dbReference type="PANTHER" id="PTHR24062">
    <property type="entry name" value="VOMERONASAL TYPE-1 RECEPTOR"/>
    <property type="match status" value="1"/>
</dbReference>
<keyword evidence="6 11" id="KW-1133">Transmembrane helix</keyword>
<dbReference type="GO" id="GO:0016503">
    <property type="term" value="F:pheromone receptor activity"/>
    <property type="evidence" value="ECO:0007669"/>
    <property type="project" value="InterPro"/>
</dbReference>
<keyword evidence="8 11" id="KW-0472">Membrane</keyword>
<keyword evidence="10 11" id="KW-0807">Transducer</keyword>
<accession>F7G672</accession>